<evidence type="ECO:0000256" key="2">
    <source>
        <dbReference type="ARBA" id="ARBA00012052"/>
    </source>
</evidence>
<dbReference type="GeneID" id="94690564"/>
<dbReference type="AlphaFoldDB" id="A0A1H3H4Q4"/>
<dbReference type="InterPro" id="IPR020568">
    <property type="entry name" value="Ribosomal_Su5_D2-typ_SF"/>
</dbReference>
<evidence type="ECO:0000256" key="8">
    <source>
        <dbReference type="ARBA" id="ARBA00023229"/>
    </source>
</evidence>
<evidence type="ECO:0000256" key="9">
    <source>
        <dbReference type="ARBA" id="ARBA00032554"/>
    </source>
</evidence>
<dbReference type="PANTHER" id="PTHR43527">
    <property type="entry name" value="4-DIPHOSPHOCYTIDYL-2-C-METHYL-D-ERYTHRITOL KINASE, CHLOROPLASTIC"/>
    <property type="match status" value="1"/>
</dbReference>
<keyword evidence="5 10" id="KW-0547">Nucleotide-binding</keyword>
<feature type="domain" description="GHMP kinase N-terminal" evidence="11">
    <location>
        <begin position="68"/>
        <end position="144"/>
    </location>
</feature>
<evidence type="ECO:0000256" key="3">
    <source>
        <dbReference type="ARBA" id="ARBA00017473"/>
    </source>
</evidence>
<comment type="function">
    <text evidence="10">Catalyzes the phosphorylation of the position 2 hydroxy group of 4-diphosphocytidyl-2C-methyl-D-erythritol.</text>
</comment>
<dbReference type="Proteomes" id="UP000183417">
    <property type="component" value="Unassembled WGS sequence"/>
</dbReference>
<gene>
    <name evidence="10" type="primary">ispE</name>
    <name evidence="13" type="ORF">SAMN05421547_102488</name>
</gene>
<organism evidence="13 14">
    <name type="scientific">Delftia lacustris</name>
    <dbReference type="NCBI Taxonomy" id="558537"/>
    <lineage>
        <taxon>Bacteria</taxon>
        <taxon>Pseudomonadati</taxon>
        <taxon>Pseudomonadota</taxon>
        <taxon>Betaproteobacteria</taxon>
        <taxon>Burkholderiales</taxon>
        <taxon>Comamonadaceae</taxon>
        <taxon>Delftia</taxon>
    </lineage>
</organism>
<evidence type="ECO:0000256" key="6">
    <source>
        <dbReference type="ARBA" id="ARBA00022777"/>
    </source>
</evidence>
<dbReference type="PANTHER" id="PTHR43527:SF2">
    <property type="entry name" value="4-DIPHOSPHOCYTIDYL-2-C-METHYL-D-ERYTHRITOL KINASE, CHLOROPLASTIC"/>
    <property type="match status" value="1"/>
</dbReference>
<dbReference type="Pfam" id="PF08544">
    <property type="entry name" value="GHMP_kinases_C"/>
    <property type="match status" value="1"/>
</dbReference>
<evidence type="ECO:0000256" key="1">
    <source>
        <dbReference type="ARBA" id="ARBA00009684"/>
    </source>
</evidence>
<dbReference type="InterPro" id="IPR004424">
    <property type="entry name" value="IspE"/>
</dbReference>
<feature type="active site" evidence="10">
    <location>
        <position position="12"/>
    </location>
</feature>
<keyword evidence="6 10" id="KW-0418">Kinase</keyword>
<comment type="similarity">
    <text evidence="1 10">Belongs to the GHMP kinase family. IspE subfamily.</text>
</comment>
<dbReference type="UniPathway" id="UPA00056">
    <property type="reaction ID" value="UER00094"/>
</dbReference>
<comment type="pathway">
    <text evidence="10">Isoprenoid biosynthesis; isopentenyl diphosphate biosynthesis via DXP pathway; isopentenyl diphosphate from 1-deoxy-D-xylulose 5-phosphate: step 3/6.</text>
</comment>
<protein>
    <recommendedName>
        <fullName evidence="3 10">4-diphosphocytidyl-2-C-methyl-D-erythritol kinase</fullName>
        <shortName evidence="10">CMK</shortName>
        <ecNumber evidence="2 10">2.7.1.148</ecNumber>
    </recommendedName>
    <alternativeName>
        <fullName evidence="9 10">4-(cytidine-5'-diphospho)-2-C-methyl-D-erythritol kinase</fullName>
    </alternativeName>
</protein>
<dbReference type="EC" id="2.7.1.148" evidence="2 10"/>
<proteinExistence type="inferred from homology"/>
<keyword evidence="8 10" id="KW-0414">Isoprene biosynthesis</keyword>
<dbReference type="RefSeq" id="WP_074921103.1">
    <property type="nucleotide sequence ID" value="NZ_CP141274.1"/>
</dbReference>
<dbReference type="Pfam" id="PF00288">
    <property type="entry name" value="GHMP_kinases_N"/>
    <property type="match status" value="1"/>
</dbReference>
<accession>A0A1H3H4Q4</accession>
<evidence type="ECO:0000256" key="10">
    <source>
        <dbReference type="HAMAP-Rule" id="MF_00061"/>
    </source>
</evidence>
<evidence type="ECO:0000313" key="14">
    <source>
        <dbReference type="Proteomes" id="UP000183417"/>
    </source>
</evidence>
<sequence length="287" mass="31687">MRSLHDVPAPAKLNLFLHITGRRDDGYHLLQSVFMLLDWHDTLHFDKRGDGNVSREDLSGMALPADDLIMRAARALQQATGCSQGVHIGVEKRLPAQAGMGGGSSDAASTLMALNRLWQLNLTRRELQRIGLGLGADVPFFLCGSSAWVEGIGEHITPLEHSHALPPQRFVVVKPEAGLETLSIFRAPDLKRDHAHATIADFAADHYGFGQNDLQPVAERLQPEVKKAIDWLKSFKLRARMTGSGSAVFAPTTQTIDFENAPGIWNVRVCRNLQAHPLKDWLKDESL</sequence>
<dbReference type="SUPFAM" id="SSF54211">
    <property type="entry name" value="Ribosomal protein S5 domain 2-like"/>
    <property type="match status" value="1"/>
</dbReference>
<dbReference type="HAMAP" id="MF_00061">
    <property type="entry name" value="IspE"/>
    <property type="match status" value="1"/>
</dbReference>
<dbReference type="InterPro" id="IPR036554">
    <property type="entry name" value="GHMP_kinase_C_sf"/>
</dbReference>
<dbReference type="InterPro" id="IPR014721">
    <property type="entry name" value="Ribsml_uS5_D2-typ_fold_subgr"/>
</dbReference>
<evidence type="ECO:0000259" key="11">
    <source>
        <dbReference type="Pfam" id="PF00288"/>
    </source>
</evidence>
<evidence type="ECO:0000313" key="13">
    <source>
        <dbReference type="EMBL" id="SDY10496.1"/>
    </source>
</evidence>
<dbReference type="GO" id="GO:0050515">
    <property type="term" value="F:4-(cytidine 5'-diphospho)-2-C-methyl-D-erythritol kinase activity"/>
    <property type="evidence" value="ECO:0007669"/>
    <property type="project" value="UniProtKB-UniRule"/>
</dbReference>
<dbReference type="GO" id="GO:0005524">
    <property type="term" value="F:ATP binding"/>
    <property type="evidence" value="ECO:0007669"/>
    <property type="project" value="UniProtKB-UniRule"/>
</dbReference>
<feature type="domain" description="GHMP kinase C-terminal" evidence="12">
    <location>
        <begin position="198"/>
        <end position="252"/>
    </location>
</feature>
<feature type="active site" evidence="10">
    <location>
        <position position="137"/>
    </location>
</feature>
<dbReference type="Gene3D" id="3.30.230.10">
    <property type="match status" value="1"/>
</dbReference>
<comment type="catalytic activity">
    <reaction evidence="10">
        <text>4-CDP-2-C-methyl-D-erythritol + ATP = 4-CDP-2-C-methyl-D-erythritol 2-phosphate + ADP + H(+)</text>
        <dbReference type="Rhea" id="RHEA:18437"/>
        <dbReference type="ChEBI" id="CHEBI:15378"/>
        <dbReference type="ChEBI" id="CHEBI:30616"/>
        <dbReference type="ChEBI" id="CHEBI:57823"/>
        <dbReference type="ChEBI" id="CHEBI:57919"/>
        <dbReference type="ChEBI" id="CHEBI:456216"/>
        <dbReference type="EC" id="2.7.1.148"/>
    </reaction>
</comment>
<dbReference type="NCBIfam" id="TIGR00154">
    <property type="entry name" value="ispE"/>
    <property type="match status" value="1"/>
</dbReference>
<evidence type="ECO:0000256" key="7">
    <source>
        <dbReference type="ARBA" id="ARBA00022840"/>
    </source>
</evidence>
<evidence type="ECO:0000256" key="4">
    <source>
        <dbReference type="ARBA" id="ARBA00022679"/>
    </source>
</evidence>
<keyword evidence="4 10" id="KW-0808">Transferase</keyword>
<evidence type="ECO:0000256" key="5">
    <source>
        <dbReference type="ARBA" id="ARBA00022741"/>
    </source>
</evidence>
<feature type="binding site" evidence="10">
    <location>
        <begin position="95"/>
        <end position="105"/>
    </location>
    <ligand>
        <name>ATP</name>
        <dbReference type="ChEBI" id="CHEBI:30616"/>
    </ligand>
</feature>
<evidence type="ECO:0000259" key="12">
    <source>
        <dbReference type="Pfam" id="PF08544"/>
    </source>
</evidence>
<dbReference type="InterPro" id="IPR006204">
    <property type="entry name" value="GHMP_kinase_N_dom"/>
</dbReference>
<dbReference type="PIRSF" id="PIRSF010376">
    <property type="entry name" value="IspE"/>
    <property type="match status" value="1"/>
</dbReference>
<reference evidence="13 14" key="1">
    <citation type="submission" date="2016-10" db="EMBL/GenBank/DDBJ databases">
        <authorList>
            <person name="de Groot N.N."/>
        </authorList>
    </citation>
    <scope>NUCLEOTIDE SEQUENCE [LARGE SCALE GENOMIC DNA]</scope>
    <source>
        <strain evidence="13 14">LMG 24775</strain>
    </source>
</reference>
<keyword evidence="7 10" id="KW-0067">ATP-binding</keyword>
<name>A0A1H3H4Q4_9BURK</name>
<dbReference type="GO" id="GO:0016114">
    <property type="term" value="P:terpenoid biosynthetic process"/>
    <property type="evidence" value="ECO:0007669"/>
    <property type="project" value="UniProtKB-UniRule"/>
</dbReference>
<dbReference type="InterPro" id="IPR013750">
    <property type="entry name" value="GHMP_kinase_C_dom"/>
</dbReference>
<dbReference type="GO" id="GO:0019288">
    <property type="term" value="P:isopentenyl diphosphate biosynthetic process, methylerythritol 4-phosphate pathway"/>
    <property type="evidence" value="ECO:0007669"/>
    <property type="project" value="UniProtKB-UniRule"/>
</dbReference>
<dbReference type="Gene3D" id="3.30.70.890">
    <property type="entry name" value="GHMP kinase, C-terminal domain"/>
    <property type="match status" value="1"/>
</dbReference>
<dbReference type="SUPFAM" id="SSF55060">
    <property type="entry name" value="GHMP Kinase, C-terminal domain"/>
    <property type="match status" value="1"/>
</dbReference>
<dbReference type="EMBL" id="FNPE01000002">
    <property type="protein sequence ID" value="SDY10496.1"/>
    <property type="molecule type" value="Genomic_DNA"/>
</dbReference>